<evidence type="ECO:0000256" key="1">
    <source>
        <dbReference type="ARBA" id="ARBA00004370"/>
    </source>
</evidence>
<evidence type="ECO:0000313" key="11">
    <source>
        <dbReference type="Proteomes" id="UP000010445"/>
    </source>
</evidence>
<feature type="domain" description="POTRA" evidence="9">
    <location>
        <begin position="30"/>
        <end position="98"/>
    </location>
</feature>
<evidence type="ECO:0000313" key="10">
    <source>
        <dbReference type="EMBL" id="EKX89763.1"/>
    </source>
</evidence>
<dbReference type="PROSITE" id="PS51779">
    <property type="entry name" value="POTRA"/>
    <property type="match status" value="1"/>
</dbReference>
<dbReference type="PATRIC" id="fig|1035195.3.peg.1505"/>
<comment type="subcellular location">
    <subcellularLocation>
        <location evidence="1">Membrane</location>
    </subcellularLocation>
</comment>
<dbReference type="InterPro" id="IPR013685">
    <property type="entry name" value="POTRA_FtsQ_type"/>
</dbReference>
<sequence>MSARRIAIIATAVVGIAALVGAVAYFMPIFKVQNFSIRGQHNTSAEDIQSATHISIGANLMRIDAPSAAHSVAQLPWVDKATVTREFPNTVDVEVQERTAALYVKRDDGEHLIDEKGKPFIIDAPPEGTVEITETNEDDQKLFADAISVLKSLDDTSRAAVARIKAPSQYEFSLITHDDREIYWGAPENNHDKAVATKTVLQREGAYWNVSAPGLVTTR</sequence>
<keyword evidence="11" id="KW-1185">Reference proteome</keyword>
<gene>
    <name evidence="10" type="ORF">HMPREF9997_01666</name>
</gene>
<dbReference type="Gene3D" id="3.10.20.310">
    <property type="entry name" value="membrane protein fhac"/>
    <property type="match status" value="1"/>
</dbReference>
<keyword evidence="6 8" id="KW-0472">Membrane</keyword>
<reference evidence="10 11" key="1">
    <citation type="submission" date="2012-05" db="EMBL/GenBank/DDBJ databases">
        <authorList>
            <person name="Weinstock G."/>
            <person name="Sodergren E."/>
            <person name="Lobos E.A."/>
            <person name="Fulton L."/>
            <person name="Fulton R."/>
            <person name="Courtney L."/>
            <person name="Fronick C."/>
            <person name="O'Laughlin M."/>
            <person name="Godfrey J."/>
            <person name="Wilson R.M."/>
            <person name="Miner T."/>
            <person name="Farmer C."/>
            <person name="Delehaunty K."/>
            <person name="Cordes M."/>
            <person name="Minx P."/>
            <person name="Tomlinson C."/>
            <person name="Chen J."/>
            <person name="Wollam A."/>
            <person name="Pepin K.H."/>
            <person name="Bhonagiri V."/>
            <person name="Zhang X."/>
            <person name="Suruliraj S."/>
            <person name="Warren W."/>
            <person name="Mitreva M."/>
            <person name="Mardis E.R."/>
            <person name="Wilson R.K."/>
        </authorList>
    </citation>
    <scope>NUCLEOTIDE SEQUENCE [LARGE SCALE GENOMIC DNA]</scope>
    <source>
        <strain evidence="10 11">F0235</strain>
    </source>
</reference>
<dbReference type="PANTHER" id="PTHR37820:SF1">
    <property type="entry name" value="CELL DIVISION PROTEIN FTSQ"/>
    <property type="match status" value="1"/>
</dbReference>
<evidence type="ECO:0000256" key="4">
    <source>
        <dbReference type="ARBA" id="ARBA00022692"/>
    </source>
</evidence>
<keyword evidence="2" id="KW-1003">Cell membrane</keyword>
<dbReference type="InterPro" id="IPR034746">
    <property type="entry name" value="POTRA"/>
</dbReference>
<organism evidence="10 11">
    <name type="scientific">Corynebacterium durum F0235</name>
    <dbReference type="NCBI Taxonomy" id="1035195"/>
    <lineage>
        <taxon>Bacteria</taxon>
        <taxon>Bacillati</taxon>
        <taxon>Actinomycetota</taxon>
        <taxon>Actinomycetes</taxon>
        <taxon>Mycobacteriales</taxon>
        <taxon>Corynebacteriaceae</taxon>
        <taxon>Corynebacterium</taxon>
    </lineage>
</organism>
<dbReference type="Pfam" id="PF08478">
    <property type="entry name" value="POTRA_1"/>
    <property type="match status" value="1"/>
</dbReference>
<dbReference type="HOGENOM" id="CLU_047677_1_1_11"/>
<comment type="caution">
    <text evidence="10">The sequence shown here is derived from an EMBL/GenBank/DDBJ whole genome shotgun (WGS) entry which is preliminary data.</text>
</comment>
<dbReference type="Proteomes" id="UP000010445">
    <property type="component" value="Unassembled WGS sequence"/>
</dbReference>
<dbReference type="GO" id="GO:0051301">
    <property type="term" value="P:cell division"/>
    <property type="evidence" value="ECO:0007669"/>
    <property type="project" value="UniProtKB-KW"/>
</dbReference>
<accession>L1MET5</accession>
<dbReference type="EMBL" id="AMEM01000022">
    <property type="protein sequence ID" value="EKX89763.1"/>
    <property type="molecule type" value="Genomic_DNA"/>
</dbReference>
<dbReference type="GO" id="GO:0005886">
    <property type="term" value="C:plasma membrane"/>
    <property type="evidence" value="ECO:0007669"/>
    <property type="project" value="TreeGrafter"/>
</dbReference>
<evidence type="ECO:0000256" key="7">
    <source>
        <dbReference type="ARBA" id="ARBA00023306"/>
    </source>
</evidence>
<protein>
    <submittedName>
        <fullName evidence="10">POTRA domain protein, FtsQ-type</fullName>
    </submittedName>
</protein>
<dbReference type="PANTHER" id="PTHR37820">
    <property type="entry name" value="CELL DIVISION PROTEIN DIVIB"/>
    <property type="match status" value="1"/>
</dbReference>
<feature type="transmembrane region" description="Helical" evidence="8">
    <location>
        <begin position="6"/>
        <end position="30"/>
    </location>
</feature>
<dbReference type="eggNOG" id="COG1589">
    <property type="taxonomic scope" value="Bacteria"/>
</dbReference>
<evidence type="ECO:0000256" key="6">
    <source>
        <dbReference type="ARBA" id="ARBA00023136"/>
    </source>
</evidence>
<keyword evidence="3" id="KW-0132">Cell division</keyword>
<dbReference type="InterPro" id="IPR050487">
    <property type="entry name" value="FtsQ_DivIB"/>
</dbReference>
<proteinExistence type="predicted"/>
<name>L1MET5_9CORY</name>
<dbReference type="STRING" id="1035195.HMPREF9997_01666"/>
<evidence type="ECO:0000256" key="2">
    <source>
        <dbReference type="ARBA" id="ARBA00022475"/>
    </source>
</evidence>
<dbReference type="AlphaFoldDB" id="L1MET5"/>
<keyword evidence="7" id="KW-0131">Cell cycle</keyword>
<keyword evidence="4 8" id="KW-0812">Transmembrane</keyword>
<evidence type="ECO:0000256" key="8">
    <source>
        <dbReference type="SAM" id="Phobius"/>
    </source>
</evidence>
<keyword evidence="5 8" id="KW-1133">Transmembrane helix</keyword>
<evidence type="ECO:0000259" key="9">
    <source>
        <dbReference type="PROSITE" id="PS51779"/>
    </source>
</evidence>
<evidence type="ECO:0000256" key="3">
    <source>
        <dbReference type="ARBA" id="ARBA00022618"/>
    </source>
</evidence>
<evidence type="ECO:0000256" key="5">
    <source>
        <dbReference type="ARBA" id="ARBA00022989"/>
    </source>
</evidence>